<dbReference type="GO" id="GO:0006355">
    <property type="term" value="P:regulation of DNA-templated transcription"/>
    <property type="evidence" value="ECO:0007669"/>
    <property type="project" value="InterPro"/>
</dbReference>
<dbReference type="Gene3D" id="1.10.8.60">
    <property type="match status" value="1"/>
</dbReference>
<dbReference type="PROSITE" id="PS50045">
    <property type="entry name" value="SIGMA54_INTERACT_4"/>
    <property type="match status" value="1"/>
</dbReference>
<name>A0A2K9ZHB9_RHILE</name>
<sequence length="85" mass="9952">MPALKDRVEDIPAIAARILTQINKSFNRQVAGFHPRTLDLMTAYGWPGNVRELYSPWRNSLRSSMESRSQIRAKRGMWEWNTGYR</sequence>
<dbReference type="InterPro" id="IPR058031">
    <property type="entry name" value="AAA_lid_NorR"/>
</dbReference>
<keyword evidence="1" id="KW-0547">Nucleotide-binding</keyword>
<dbReference type="Proteomes" id="UP000238523">
    <property type="component" value="Plasmid pRLN3"/>
</dbReference>
<dbReference type="PANTHER" id="PTHR32071">
    <property type="entry name" value="TRANSCRIPTIONAL REGULATORY PROTEIN"/>
    <property type="match status" value="1"/>
</dbReference>
<feature type="domain" description="Sigma-54 factor interaction" evidence="3">
    <location>
        <begin position="1"/>
        <end position="53"/>
    </location>
</feature>
<dbReference type="SUPFAM" id="SSF52540">
    <property type="entry name" value="P-loop containing nucleoside triphosphate hydrolases"/>
    <property type="match status" value="1"/>
</dbReference>
<protein>
    <recommendedName>
        <fullName evidence="3">Sigma-54 factor interaction domain-containing protein</fullName>
    </recommendedName>
</protein>
<dbReference type="Pfam" id="PF25601">
    <property type="entry name" value="AAA_lid_14"/>
    <property type="match status" value="1"/>
</dbReference>
<keyword evidence="4" id="KW-0614">Plasmid</keyword>
<dbReference type="AlphaFoldDB" id="A0A2K9ZHB9"/>
<evidence type="ECO:0000256" key="2">
    <source>
        <dbReference type="ARBA" id="ARBA00022840"/>
    </source>
</evidence>
<evidence type="ECO:0000313" key="5">
    <source>
        <dbReference type="Proteomes" id="UP000238523"/>
    </source>
</evidence>
<dbReference type="InterPro" id="IPR027417">
    <property type="entry name" value="P-loop_NTPase"/>
</dbReference>
<geneLocation type="plasmid" evidence="5">
    <name>prln3</name>
</geneLocation>
<keyword evidence="2" id="KW-0067">ATP-binding</keyword>
<reference evidence="4 5" key="1">
    <citation type="submission" date="2017-11" db="EMBL/GenBank/DDBJ databases">
        <title>Complete genome of Rhizobium leguminosarum Norway, an ineffective micro-symbiont.</title>
        <authorList>
            <person name="Hoffrichter A."/>
            <person name="Liang J."/>
            <person name="Brachmann A."/>
            <person name="Marin M."/>
        </authorList>
    </citation>
    <scope>NUCLEOTIDE SEQUENCE [LARGE SCALE GENOMIC DNA]</scope>
    <source>
        <strain evidence="4 5">Norway</strain>
        <plasmid evidence="5">Plasmid prln3</plasmid>
    </source>
</reference>
<evidence type="ECO:0000256" key="1">
    <source>
        <dbReference type="ARBA" id="ARBA00022741"/>
    </source>
</evidence>
<dbReference type="EMBL" id="CP025015">
    <property type="protein sequence ID" value="AUW47619.1"/>
    <property type="molecule type" value="Genomic_DNA"/>
</dbReference>
<evidence type="ECO:0000313" key="4">
    <source>
        <dbReference type="EMBL" id="AUW47619.1"/>
    </source>
</evidence>
<accession>A0A2K9ZHB9</accession>
<dbReference type="GO" id="GO:0005524">
    <property type="term" value="F:ATP binding"/>
    <property type="evidence" value="ECO:0007669"/>
    <property type="project" value="UniProtKB-KW"/>
</dbReference>
<organism evidence="4 5">
    <name type="scientific">Rhizobium leguminosarum</name>
    <dbReference type="NCBI Taxonomy" id="384"/>
    <lineage>
        <taxon>Bacteria</taxon>
        <taxon>Pseudomonadati</taxon>
        <taxon>Pseudomonadota</taxon>
        <taxon>Alphaproteobacteria</taxon>
        <taxon>Hyphomicrobiales</taxon>
        <taxon>Rhizobiaceae</taxon>
        <taxon>Rhizobium/Agrobacterium group</taxon>
        <taxon>Rhizobium</taxon>
    </lineage>
</organism>
<proteinExistence type="predicted"/>
<dbReference type="InterPro" id="IPR002078">
    <property type="entry name" value="Sigma_54_int"/>
</dbReference>
<gene>
    <name evidence="4" type="ORF">CUJ84_pRLN3000508</name>
</gene>
<evidence type="ECO:0000259" key="3">
    <source>
        <dbReference type="PROSITE" id="PS50045"/>
    </source>
</evidence>